<feature type="domain" description="Spore protein YkvP/CgeB glycosyl transferase-like" evidence="1">
    <location>
        <begin position="162"/>
        <end position="308"/>
    </location>
</feature>
<dbReference type="OrthoDB" id="9807414at2"/>
<protein>
    <submittedName>
        <fullName evidence="2">Glycosyltransferase</fullName>
    </submittedName>
</protein>
<dbReference type="InterPro" id="IPR055259">
    <property type="entry name" value="YkvP/CgeB_Glyco_trans-like"/>
</dbReference>
<proteinExistence type="predicted"/>
<dbReference type="Pfam" id="PF13524">
    <property type="entry name" value="Glyco_trans_1_2"/>
    <property type="match status" value="1"/>
</dbReference>
<dbReference type="RefSeq" id="WP_138327141.1">
    <property type="nucleotide sequence ID" value="NZ_VCDI01000006.1"/>
</dbReference>
<evidence type="ECO:0000259" key="1">
    <source>
        <dbReference type="Pfam" id="PF13524"/>
    </source>
</evidence>
<gene>
    <name evidence="2" type="ORF">FE263_16580</name>
</gene>
<dbReference type="SUPFAM" id="SSF53756">
    <property type="entry name" value="UDP-Glycosyltransferase/glycogen phosphorylase"/>
    <property type="match status" value="1"/>
</dbReference>
<evidence type="ECO:0000313" key="3">
    <source>
        <dbReference type="Proteomes" id="UP000305654"/>
    </source>
</evidence>
<name>A0A5R9J3R8_9PROT</name>
<comment type="caution">
    <text evidence="2">The sequence shown here is derived from an EMBL/GenBank/DDBJ whole genome shotgun (WGS) entry which is preliminary data.</text>
</comment>
<sequence>MTVLYNTNFTHNPNSYLTLAIMDAARQVFGGENVVLADNRTLAPLAAEGLHDVLICLDGQRLHEGLLRRVRHAFPTMVLWLFEDPFMLEYNQGHAGLFDVVLSNDPACATLYGAKGHYLPLAGSLKFHHREIRPDADLEYDIFFAGTMWPNRVRGLRRILTAFPDARLKLVCPTNDFLPPLPTDLARLAIQWPVSHSSFIDFANASRVTLTMFRDYASHGDAGQATAPGPRLFELACSGTAQVVDCGGALQAGRFDALRGIDFVRDGEDLVGAIRRILENPMLRAAKAADAQSSASDCELYTHRMARLRAVSGGNFEVRRAAPPSLPARRLRVLMCTHSTIRNNEWGGVEVYQQTVCAMLDGEAEILFWLRRDGECQLLDEGGEILERFDMPAIGWLDCLTDAPEEIAFANVIGQYGIDLVHFQHLGHHAASLPIIAKACGAGTVFSAHDFFLVCSRYMLLNHEQVFCDIGNKSISACDICLRTAEAIPAGAQQTRRAFMVEVIRSIDVFLYGTASSEALMLRIYPGLADRRRLVLGIPAPGGTIQATPPARTPARDGTLTIMVAGNFLRAKGADLVVSLIEEANPALFRFHLLGAAEPLYADLLARLDRPNVTCHGRYAPGDTGLLAQADIALHLSIWPETYCISLSETWRAGLVPIVSDIGALGERVEHGVNGFKVRIGDASAVLDLLELLRADPRRLARMRAGLGPHLWTDADDYAARVLEVYRSVTPARRLSQVGLGLDAGQLHLLPHASWKSLAPPRHILDPSRRSGVRLELPAQIQDWSHVQGSEVHLDSVCGASPDHLERDPWQPADELAVSGWTFVPKLGFDGQVHVALVGLEGGAVIFCPATREARDDIKASFPDAPRRSGFNARIALRGAWCEGRYLVALVNSFGDRAAFGLTGLSITVKAGRIVEASQHRPSNETVTWAFYRVAAQTGEEPGLVLPRVPVGRASWRTNRSLRHHIDLFGELPPDSQAGDRFEIKGWAFIPGVGLAGRLHVALVDPDQGLQIVLSASRELRPDLPAHFPDAPLCGGFRAQARVGEAWRDGCFTCVLVNSVDAVATAQITDRRLVVEDGRIAEAGFDRPDAARIAGILGVLEGRWQPPLTPVLPPAPLAPTPIRRRRMKV</sequence>
<dbReference type="Pfam" id="PF13692">
    <property type="entry name" value="Glyco_trans_1_4"/>
    <property type="match status" value="1"/>
</dbReference>
<evidence type="ECO:0000313" key="2">
    <source>
        <dbReference type="EMBL" id="TLU71503.1"/>
    </source>
</evidence>
<keyword evidence="3" id="KW-1185">Reference proteome</keyword>
<accession>A0A5R9J3R8</accession>
<dbReference type="PANTHER" id="PTHR12526">
    <property type="entry name" value="GLYCOSYLTRANSFERASE"/>
    <property type="match status" value="1"/>
</dbReference>
<dbReference type="GO" id="GO:0016740">
    <property type="term" value="F:transferase activity"/>
    <property type="evidence" value="ECO:0007669"/>
    <property type="project" value="UniProtKB-KW"/>
</dbReference>
<dbReference type="Gene3D" id="3.40.50.2000">
    <property type="entry name" value="Glycogen Phosphorylase B"/>
    <property type="match status" value="1"/>
</dbReference>
<reference evidence="2 3" key="1">
    <citation type="submission" date="2019-05" db="EMBL/GenBank/DDBJ databases">
        <authorList>
            <person name="Pankratov T."/>
            <person name="Grouzdev D."/>
        </authorList>
    </citation>
    <scope>NUCLEOTIDE SEQUENCE [LARGE SCALE GENOMIC DNA]</scope>
    <source>
        <strain evidence="2 3">KEBCLARHB70R</strain>
    </source>
</reference>
<dbReference type="AlphaFoldDB" id="A0A5R9J3R8"/>
<organism evidence="2 3">
    <name type="scientific">Lichenicoccus roseus</name>
    <dbReference type="NCBI Taxonomy" id="2683649"/>
    <lineage>
        <taxon>Bacteria</taxon>
        <taxon>Pseudomonadati</taxon>
        <taxon>Pseudomonadota</taxon>
        <taxon>Alphaproteobacteria</taxon>
        <taxon>Acetobacterales</taxon>
        <taxon>Acetobacteraceae</taxon>
        <taxon>Lichenicoccus</taxon>
    </lineage>
</organism>
<dbReference type="EMBL" id="VCDI01000006">
    <property type="protein sequence ID" value="TLU71503.1"/>
    <property type="molecule type" value="Genomic_DNA"/>
</dbReference>
<keyword evidence="2" id="KW-0808">Transferase</keyword>
<dbReference type="Proteomes" id="UP000305654">
    <property type="component" value="Unassembled WGS sequence"/>
</dbReference>